<feature type="signal peptide" evidence="1">
    <location>
        <begin position="1"/>
        <end position="22"/>
    </location>
</feature>
<name>A0A1Y5F9F4_9BACT</name>
<feature type="chain" id="PRO_5012848079" description="Secreted protein" evidence="1">
    <location>
        <begin position="23"/>
        <end position="82"/>
    </location>
</feature>
<evidence type="ECO:0008006" key="4">
    <source>
        <dbReference type="Google" id="ProtNLM"/>
    </source>
</evidence>
<evidence type="ECO:0000256" key="1">
    <source>
        <dbReference type="SAM" id="SignalP"/>
    </source>
</evidence>
<comment type="caution">
    <text evidence="2">The sequence shown here is derived from an EMBL/GenBank/DDBJ whole genome shotgun (WGS) entry which is preliminary data.</text>
</comment>
<organism evidence="2 3">
    <name type="scientific">Halobacteriovorax marinus</name>
    <dbReference type="NCBI Taxonomy" id="97084"/>
    <lineage>
        <taxon>Bacteria</taxon>
        <taxon>Pseudomonadati</taxon>
        <taxon>Bdellovibrionota</taxon>
        <taxon>Bacteriovoracia</taxon>
        <taxon>Bacteriovoracales</taxon>
        <taxon>Halobacteriovoraceae</taxon>
        <taxon>Halobacteriovorax</taxon>
    </lineage>
</organism>
<gene>
    <name evidence="2" type="ORF">A9Q84_13855</name>
</gene>
<proteinExistence type="predicted"/>
<evidence type="ECO:0000313" key="3">
    <source>
        <dbReference type="Proteomes" id="UP000196531"/>
    </source>
</evidence>
<dbReference type="Proteomes" id="UP000196531">
    <property type="component" value="Unassembled WGS sequence"/>
</dbReference>
<accession>A0A1Y5F9F4</accession>
<protein>
    <recommendedName>
        <fullName evidence="4">Secreted protein</fullName>
    </recommendedName>
</protein>
<dbReference type="EMBL" id="MAAO01000006">
    <property type="protein sequence ID" value="OUR97405.1"/>
    <property type="molecule type" value="Genomic_DNA"/>
</dbReference>
<dbReference type="AlphaFoldDB" id="A0A1Y5F9F4"/>
<sequence>MKKTMLLGSILFGALFSVQAFADEPEFKQEEGIIVITNLPWRIEYFIDTRSGICTQWKKPSLATVPCESLKKGYPGLLKLWK</sequence>
<reference evidence="3" key="1">
    <citation type="journal article" date="2017" name="Proc. Natl. Acad. Sci. U.S.A.">
        <title>Simulation of Deepwater Horizon oil plume reveals substrate specialization within a complex community of hydrocarbon-degraders.</title>
        <authorList>
            <person name="Hu P."/>
            <person name="Dubinsky E.A."/>
            <person name="Probst A.J."/>
            <person name="Wang J."/>
            <person name="Sieber C.M.K."/>
            <person name="Tom L.M."/>
            <person name="Gardinali P."/>
            <person name="Banfield J.F."/>
            <person name="Atlas R.M."/>
            <person name="Andersen G.L."/>
        </authorList>
    </citation>
    <scope>NUCLEOTIDE SEQUENCE [LARGE SCALE GENOMIC DNA]</scope>
</reference>
<evidence type="ECO:0000313" key="2">
    <source>
        <dbReference type="EMBL" id="OUR97405.1"/>
    </source>
</evidence>
<keyword evidence="1" id="KW-0732">Signal</keyword>